<dbReference type="AlphaFoldDB" id="A0A7Y0LF30"/>
<dbReference type="Pfam" id="PF04940">
    <property type="entry name" value="BLUF"/>
    <property type="match status" value="1"/>
</dbReference>
<evidence type="ECO:0000313" key="2">
    <source>
        <dbReference type="EMBL" id="NMP32521.1"/>
    </source>
</evidence>
<dbReference type="EMBL" id="JABBXH010000004">
    <property type="protein sequence ID" value="NMP32521.1"/>
    <property type="molecule type" value="Genomic_DNA"/>
</dbReference>
<dbReference type="InterPro" id="IPR007024">
    <property type="entry name" value="BLUF_domain"/>
</dbReference>
<reference evidence="2 3" key="1">
    <citation type="submission" date="2020-04" db="EMBL/GenBank/DDBJ databases">
        <title>Thalassotalea sp. M1531, isolated from the surface of marine red alga.</title>
        <authorList>
            <person name="Pang L."/>
            <person name="Lu D.-C."/>
        </authorList>
    </citation>
    <scope>NUCLEOTIDE SEQUENCE [LARGE SCALE GENOMIC DNA]</scope>
    <source>
        <strain evidence="2 3">M1531</strain>
    </source>
</reference>
<evidence type="ECO:0000259" key="1">
    <source>
        <dbReference type="PROSITE" id="PS50925"/>
    </source>
</evidence>
<accession>A0A7Y0LF30</accession>
<name>A0A7Y0LF30_9GAMM</name>
<dbReference type="InterPro" id="IPR036046">
    <property type="entry name" value="Acylphosphatase-like_dom_sf"/>
</dbReference>
<proteinExistence type="predicted"/>
<keyword evidence="3" id="KW-1185">Reference proteome</keyword>
<dbReference type="Proteomes" id="UP000568664">
    <property type="component" value="Unassembled WGS sequence"/>
</dbReference>
<evidence type="ECO:0000313" key="3">
    <source>
        <dbReference type="Proteomes" id="UP000568664"/>
    </source>
</evidence>
<dbReference type="RefSeq" id="WP_169075848.1">
    <property type="nucleotide sequence ID" value="NZ_JABBXH010000004.1"/>
</dbReference>
<feature type="domain" description="BLUF" evidence="1">
    <location>
        <begin position="3"/>
        <end position="94"/>
    </location>
</feature>
<protein>
    <submittedName>
        <fullName evidence="2">BLUF domain-containing protein</fullName>
    </submittedName>
</protein>
<dbReference type="Gene3D" id="3.30.70.100">
    <property type="match status" value="1"/>
</dbReference>
<dbReference type="SMART" id="SM01034">
    <property type="entry name" value="BLUF"/>
    <property type="match status" value="1"/>
</dbReference>
<sequence>MQLVRLVYVSRKPQHIAEEAITNILSFARSYNIKNNITGILCFNRKYFLQCLEGNRLTVNQTFQRILRDSRHEGVLMLDYREIERREFAQWNMGYVPDSTRTHDIHLKYSSGTEFEPYELSGQSAHLLMLELKNVLPMSE</sequence>
<dbReference type="SUPFAM" id="SSF54975">
    <property type="entry name" value="Acylphosphatase/BLUF domain-like"/>
    <property type="match status" value="1"/>
</dbReference>
<gene>
    <name evidence="2" type="ORF">HII17_13205</name>
</gene>
<organism evidence="2 3">
    <name type="scientific">Thalassotalea algicola</name>
    <dbReference type="NCBI Taxonomy" id="2716224"/>
    <lineage>
        <taxon>Bacteria</taxon>
        <taxon>Pseudomonadati</taxon>
        <taxon>Pseudomonadota</taxon>
        <taxon>Gammaproteobacteria</taxon>
        <taxon>Alteromonadales</taxon>
        <taxon>Colwelliaceae</taxon>
        <taxon>Thalassotalea</taxon>
    </lineage>
</organism>
<dbReference type="GO" id="GO:0009882">
    <property type="term" value="F:blue light photoreceptor activity"/>
    <property type="evidence" value="ECO:0007669"/>
    <property type="project" value="InterPro"/>
</dbReference>
<comment type="caution">
    <text evidence="2">The sequence shown here is derived from an EMBL/GenBank/DDBJ whole genome shotgun (WGS) entry which is preliminary data.</text>
</comment>
<dbReference type="GO" id="GO:0071949">
    <property type="term" value="F:FAD binding"/>
    <property type="evidence" value="ECO:0007669"/>
    <property type="project" value="InterPro"/>
</dbReference>
<dbReference type="PROSITE" id="PS50925">
    <property type="entry name" value="BLUF"/>
    <property type="match status" value="1"/>
</dbReference>